<evidence type="ECO:0000313" key="3">
    <source>
        <dbReference type="EMBL" id="RAW25056.1"/>
    </source>
</evidence>
<reference evidence="2" key="2">
    <citation type="submission" date="2018-10" db="EMBL/GenBank/DDBJ databases">
        <title>Effector identification in a new, highly contiguous assembly of the strawberry crown rot pathogen Phytophthora cactorum.</title>
        <authorList>
            <person name="Armitage A.D."/>
            <person name="Nellist C.F."/>
            <person name="Bates H."/>
            <person name="Vickerstaff R.J."/>
            <person name="Harrison R.J."/>
        </authorList>
    </citation>
    <scope>NUCLEOTIDE SEQUENCE</scope>
    <source>
        <strain evidence="2">4040</strain>
    </source>
</reference>
<reference evidence="3 4" key="1">
    <citation type="submission" date="2018-01" db="EMBL/GenBank/DDBJ databases">
        <title>Draft genome of the strawberry crown rot pathogen Phytophthora cactorum.</title>
        <authorList>
            <person name="Armitage A.D."/>
            <person name="Lysoe E."/>
            <person name="Nellist C.F."/>
            <person name="Harrison R.J."/>
            <person name="Brurberg M.B."/>
        </authorList>
    </citation>
    <scope>NUCLEOTIDE SEQUENCE [LARGE SCALE GENOMIC DNA]</scope>
    <source>
        <strain evidence="3 4">10300</strain>
    </source>
</reference>
<dbReference type="Proteomes" id="UP000736787">
    <property type="component" value="Unassembled WGS sequence"/>
</dbReference>
<dbReference type="VEuPathDB" id="FungiDB:PC110_g18524"/>
<evidence type="ECO:0000313" key="4">
    <source>
        <dbReference type="Proteomes" id="UP000251314"/>
    </source>
</evidence>
<dbReference type="EMBL" id="RCMK01000804">
    <property type="protein sequence ID" value="KAG2911904.1"/>
    <property type="molecule type" value="Genomic_DNA"/>
</dbReference>
<dbReference type="AlphaFoldDB" id="A0A329RN04"/>
<sequence>MTSSHMYASQARVKELLRQAKYNNRRVKNKQTLKPGYDIYLAEREDDDEHERFIAHSSFLVSYYYPTSFLKATTLEIEAKFQEDGTIEHEPDGSTARTALEPTTAPVHAANA</sequence>
<name>A0A329RN04_9STRA</name>
<organism evidence="3 4">
    <name type="scientific">Phytophthora cactorum</name>
    <dbReference type="NCBI Taxonomy" id="29920"/>
    <lineage>
        <taxon>Eukaryota</taxon>
        <taxon>Sar</taxon>
        <taxon>Stramenopiles</taxon>
        <taxon>Oomycota</taxon>
        <taxon>Peronosporomycetes</taxon>
        <taxon>Peronosporales</taxon>
        <taxon>Peronosporaceae</taxon>
        <taxon>Phytophthora</taxon>
    </lineage>
</organism>
<keyword evidence="4" id="KW-1185">Reference proteome</keyword>
<evidence type="ECO:0000256" key="1">
    <source>
        <dbReference type="SAM" id="MobiDB-lite"/>
    </source>
</evidence>
<evidence type="ECO:0000313" key="2">
    <source>
        <dbReference type="EMBL" id="KAG2911904.1"/>
    </source>
</evidence>
<protein>
    <submittedName>
        <fullName evidence="3">Uncharacterized protein</fullName>
    </submittedName>
</protein>
<proteinExistence type="predicted"/>
<dbReference type="Proteomes" id="UP000251314">
    <property type="component" value="Unassembled WGS sequence"/>
</dbReference>
<dbReference type="EMBL" id="MJFZ01000798">
    <property type="protein sequence ID" value="RAW25056.1"/>
    <property type="molecule type" value="Genomic_DNA"/>
</dbReference>
<gene>
    <name evidence="3" type="ORF">PC110_g18524</name>
    <name evidence="2" type="ORF">PC117_g19047</name>
</gene>
<comment type="caution">
    <text evidence="3">The sequence shown here is derived from an EMBL/GenBank/DDBJ whole genome shotgun (WGS) entry which is preliminary data.</text>
</comment>
<accession>A0A329RN04</accession>
<feature type="region of interest" description="Disordered" evidence="1">
    <location>
        <begin position="85"/>
        <end position="112"/>
    </location>
</feature>